<dbReference type="EMBL" id="UGHR01000001">
    <property type="protein sequence ID" value="STQ91404.1"/>
    <property type="molecule type" value="Genomic_DNA"/>
</dbReference>
<keyword evidence="4" id="KW-1185">Reference proteome</keyword>
<evidence type="ECO:0000313" key="3">
    <source>
        <dbReference type="Proteomes" id="UP000255108"/>
    </source>
</evidence>
<dbReference type="Proteomes" id="UP000255108">
    <property type="component" value="Unassembled WGS sequence"/>
</dbReference>
<evidence type="ECO:0000313" key="1">
    <source>
        <dbReference type="EMBL" id="STQ91404.1"/>
    </source>
</evidence>
<name>A0A377Q822_9NEIS</name>
<gene>
    <name evidence="2" type="ORF">EV682_103109</name>
    <name evidence="1" type="ORF">NCTC11159_02476</name>
</gene>
<sequence>MDLEELKVKFFFVLTFIYIISSHAVASEVMLDLNVIGNSQKLTLRLKSNLPRKTRLVAALVSPVNQGGNGYFGQNESVVSTNQTAEFGPFLKNKTPLPPGNYLATVTTLLAALQPEEAQSFFGKNGENLSGSQVSTLAGTSEKGVTQTLRFQINSDGSISTSPSDEHVIGSSDDVWQKVQSSGKEIYVKTNGFFYDKEHYSGVGFHSYIVANLPESNIIGAPQSVMNDVEGNCETRTFHVLGTLFFAGKNRSGVALNSMPPENIERNLVVNSPFEKAFNLLCKMARLKK</sequence>
<accession>A0A377Q822</accession>
<dbReference type="AlphaFoldDB" id="A0A377Q822"/>
<reference evidence="1 3" key="1">
    <citation type="submission" date="2018-06" db="EMBL/GenBank/DDBJ databases">
        <authorList>
            <consortium name="Pathogen Informatics"/>
            <person name="Doyle S."/>
        </authorList>
    </citation>
    <scope>NUCLEOTIDE SEQUENCE [LARGE SCALE GENOMIC DNA]</scope>
    <source>
        <strain evidence="1 3">NCTC11159</strain>
    </source>
</reference>
<evidence type="ECO:0000313" key="4">
    <source>
        <dbReference type="Proteomes" id="UP000295794"/>
    </source>
</evidence>
<evidence type="ECO:0000313" key="2">
    <source>
        <dbReference type="EMBL" id="TCU88525.1"/>
    </source>
</evidence>
<protein>
    <submittedName>
        <fullName evidence="1">Uncharacterized protein</fullName>
    </submittedName>
</protein>
<organism evidence="1 3">
    <name type="scientific">Iodobacter fluviatilis</name>
    <dbReference type="NCBI Taxonomy" id="537"/>
    <lineage>
        <taxon>Bacteria</taxon>
        <taxon>Pseudomonadati</taxon>
        <taxon>Pseudomonadota</taxon>
        <taxon>Betaproteobacteria</taxon>
        <taxon>Neisseriales</taxon>
        <taxon>Chitinibacteraceae</taxon>
        <taxon>Iodobacter</taxon>
    </lineage>
</organism>
<reference evidence="2 4" key="2">
    <citation type="submission" date="2019-03" db="EMBL/GenBank/DDBJ databases">
        <title>Genomic Encyclopedia of Type Strains, Phase IV (KMG-IV): sequencing the most valuable type-strain genomes for metagenomic binning, comparative biology and taxonomic classification.</title>
        <authorList>
            <person name="Goeker M."/>
        </authorList>
    </citation>
    <scope>NUCLEOTIDE SEQUENCE [LARGE SCALE GENOMIC DNA]</scope>
    <source>
        <strain evidence="2 4">DSM 3764</strain>
    </source>
</reference>
<dbReference type="Proteomes" id="UP000295794">
    <property type="component" value="Unassembled WGS sequence"/>
</dbReference>
<proteinExistence type="predicted"/>
<dbReference type="EMBL" id="SMBT01000003">
    <property type="protein sequence ID" value="TCU88525.1"/>
    <property type="molecule type" value="Genomic_DNA"/>
</dbReference>